<sequence length="123" mass="12378">MRGGVARVHWPSGQHAAAPLVLWFAPGGAGAERVAGCGAVVIAAGVPAFPAARAVLEWAAAHPRSLGAGSGPVLVAGEGPGAELAARVAKYAKEQGWPPVREVDGGPRGIAAHLEQAKRIVEE</sequence>
<dbReference type="AlphaFoldDB" id="A0A229R6W1"/>
<evidence type="ECO:0000313" key="1">
    <source>
        <dbReference type="EMBL" id="OXM42335.1"/>
    </source>
</evidence>
<evidence type="ECO:0000313" key="2">
    <source>
        <dbReference type="Proteomes" id="UP000215563"/>
    </source>
</evidence>
<accession>A0A229R6W1</accession>
<keyword evidence="2" id="KW-1185">Reference proteome</keyword>
<proteinExistence type="predicted"/>
<gene>
    <name evidence="1" type="ORF">CFP75_43095</name>
</gene>
<protein>
    <submittedName>
        <fullName evidence="1">Uncharacterized protein</fullName>
    </submittedName>
</protein>
<name>A0A229R6W1_AMYAL</name>
<dbReference type="Proteomes" id="UP000215563">
    <property type="component" value="Unassembled WGS sequence"/>
</dbReference>
<organism evidence="1 2">
    <name type="scientific">Amycolatopsis alba DSM 44262</name>
    <dbReference type="NCBI Taxonomy" id="1125972"/>
    <lineage>
        <taxon>Bacteria</taxon>
        <taxon>Bacillati</taxon>
        <taxon>Actinomycetota</taxon>
        <taxon>Actinomycetes</taxon>
        <taxon>Pseudonocardiales</taxon>
        <taxon>Pseudonocardiaceae</taxon>
        <taxon>Amycolatopsis</taxon>
    </lineage>
</organism>
<reference evidence="1 2" key="1">
    <citation type="submission" date="2017-07" db="EMBL/GenBank/DDBJ databases">
        <title>Amycolatopsis alba DSM 44262 Genome sequencing and assembly.</title>
        <authorList>
            <person name="Kaur N."/>
            <person name="Mayilraj S."/>
        </authorList>
    </citation>
    <scope>NUCLEOTIDE SEQUENCE [LARGE SCALE GENOMIC DNA]</scope>
    <source>
        <strain evidence="1 2">DSM 44262</strain>
    </source>
</reference>
<comment type="caution">
    <text evidence="1">The sequence shown here is derived from an EMBL/GenBank/DDBJ whole genome shotgun (WGS) entry which is preliminary data.</text>
</comment>
<dbReference type="EMBL" id="NMQU01000216">
    <property type="protein sequence ID" value="OXM42335.1"/>
    <property type="molecule type" value="Genomic_DNA"/>
</dbReference>